<dbReference type="EMBL" id="AGWY01000008">
    <property type="protein sequence ID" value="EKS35894.1"/>
    <property type="molecule type" value="Genomic_DNA"/>
</dbReference>
<gene>
    <name evidence="2" type="ORF">HMPREF9696_02106</name>
</gene>
<dbReference type="Proteomes" id="UP000001095">
    <property type="component" value="Unassembled WGS sequence"/>
</dbReference>
<dbReference type="OrthoDB" id="8141596at2"/>
<dbReference type="RefSeq" id="WP_002712972.1">
    <property type="nucleotide sequence ID" value="NZ_KB375281.1"/>
</dbReference>
<comment type="caution">
    <text evidence="2">The sequence shown here is derived from an EMBL/GenBank/DDBJ whole genome shotgun (WGS) entry which is preliminary data.</text>
</comment>
<evidence type="ECO:0000313" key="2">
    <source>
        <dbReference type="EMBL" id="EKS35894.1"/>
    </source>
</evidence>
<sequence length="267" mass="28243">MLPGLRILFATTVLAISILVFGLGAAALLRAAHEEFASLPTWRLAQQPLLTPFTPQLPRIEATPVLAMLRIEAPAGTKPLPEALRRDAITPDYQPPLQASLTPPADDVAPPENREADKVSEEATASAPVIDPPVTDAVDAAASKPAAPVKEANAPDVTTPDVKESSVVAPANAPAEPKTTELTPIDIATQPSPSPTEATEPLSTVTSIERSSEATAFAVEPPVVKKVRRPSARAIAQRREAARLRAEARARARQLQQQQQAFPLFGG</sequence>
<protein>
    <submittedName>
        <fullName evidence="2">Uncharacterized protein</fullName>
    </submittedName>
</protein>
<reference evidence="2 3" key="1">
    <citation type="submission" date="2012-04" db="EMBL/GenBank/DDBJ databases">
        <title>The Genome Sequence of Afipia clevelandensis ATCC 49720.</title>
        <authorList>
            <consortium name="The Broad Institute Genome Sequencing Platform"/>
            <person name="Earl A."/>
            <person name="Ward D."/>
            <person name="Feldgarden M."/>
            <person name="Gevers D."/>
            <person name="Huys G."/>
            <person name="Walker B."/>
            <person name="Young S.K."/>
            <person name="Zeng Q."/>
            <person name="Gargeya S."/>
            <person name="Fitzgerald M."/>
            <person name="Haas B."/>
            <person name="Abouelleil A."/>
            <person name="Alvarado L."/>
            <person name="Arachchi H.M."/>
            <person name="Berlin A."/>
            <person name="Chapman S.B."/>
            <person name="Goldberg J."/>
            <person name="Griggs A."/>
            <person name="Gujja S."/>
            <person name="Hansen M."/>
            <person name="Howarth C."/>
            <person name="Imamovic A."/>
            <person name="Larimer J."/>
            <person name="McCowen C."/>
            <person name="Montmayeur A."/>
            <person name="Murphy C."/>
            <person name="Neiman D."/>
            <person name="Pearson M."/>
            <person name="Priest M."/>
            <person name="Roberts A."/>
            <person name="Saif S."/>
            <person name="Shea T."/>
            <person name="Sisk P."/>
            <person name="Sykes S."/>
            <person name="Wortman J."/>
            <person name="Nusbaum C."/>
            <person name="Birren B."/>
        </authorList>
    </citation>
    <scope>NUCLEOTIDE SEQUENCE [LARGE SCALE GENOMIC DNA]</scope>
    <source>
        <strain evidence="2 3">ATCC 49720</strain>
    </source>
</reference>
<keyword evidence="3" id="KW-1185">Reference proteome</keyword>
<name>K8P591_9BRAD</name>
<accession>K8P591</accession>
<feature type="region of interest" description="Disordered" evidence="1">
    <location>
        <begin position="93"/>
        <end position="178"/>
    </location>
</feature>
<proteinExistence type="predicted"/>
<organism evidence="2 3">
    <name type="scientific">Afipia clevelandensis ATCC 49720</name>
    <dbReference type="NCBI Taxonomy" id="883079"/>
    <lineage>
        <taxon>Bacteria</taxon>
        <taxon>Pseudomonadati</taxon>
        <taxon>Pseudomonadota</taxon>
        <taxon>Alphaproteobacteria</taxon>
        <taxon>Hyphomicrobiales</taxon>
        <taxon>Nitrobacteraceae</taxon>
        <taxon>Afipia</taxon>
    </lineage>
</organism>
<dbReference type="HOGENOM" id="CLU_926331_0_0_5"/>
<dbReference type="AlphaFoldDB" id="K8P591"/>
<evidence type="ECO:0000313" key="3">
    <source>
        <dbReference type="Proteomes" id="UP000001095"/>
    </source>
</evidence>
<feature type="compositionally biased region" description="Basic and acidic residues" evidence="1">
    <location>
        <begin position="112"/>
        <end position="121"/>
    </location>
</feature>
<dbReference type="PATRIC" id="fig|883079.3.peg.2137"/>
<feature type="compositionally biased region" description="Low complexity" evidence="1">
    <location>
        <begin position="127"/>
        <end position="152"/>
    </location>
</feature>
<evidence type="ECO:0000256" key="1">
    <source>
        <dbReference type="SAM" id="MobiDB-lite"/>
    </source>
</evidence>